<sequence length="135" mass="15065">MNRIISLFLSLLCTRIYPNRADPILGELPCTVTEECPIGTVICDLKTIWDKFGMPSSLLSAPTDASPEGSGSTKQSIQITVINEAKTFAIVRNQIVTRDRIDREQYVFTKQCRRVLPNANEMNTDRSDIGERTGS</sequence>
<gene>
    <name evidence="2" type="ORF">D915_002152</name>
</gene>
<feature type="signal peptide" evidence="1">
    <location>
        <begin position="1"/>
        <end position="21"/>
    </location>
</feature>
<evidence type="ECO:0000313" key="3">
    <source>
        <dbReference type="Proteomes" id="UP000230066"/>
    </source>
</evidence>
<feature type="chain" id="PRO_5020028043" evidence="1">
    <location>
        <begin position="22"/>
        <end position="135"/>
    </location>
</feature>
<evidence type="ECO:0000256" key="1">
    <source>
        <dbReference type="SAM" id="SignalP"/>
    </source>
</evidence>
<protein>
    <submittedName>
        <fullName evidence="2">Uncharacterized protein</fullName>
    </submittedName>
</protein>
<reference evidence="2" key="1">
    <citation type="submission" date="2019-03" db="EMBL/GenBank/DDBJ databases">
        <title>Improved annotation for the trematode Fasciola hepatica.</title>
        <authorList>
            <person name="Choi Y.-J."/>
            <person name="Martin J."/>
            <person name="Mitreva M."/>
        </authorList>
    </citation>
    <scope>NUCLEOTIDE SEQUENCE [LARGE SCALE GENOMIC DNA]</scope>
</reference>
<evidence type="ECO:0000313" key="2">
    <source>
        <dbReference type="EMBL" id="THD27016.1"/>
    </source>
</evidence>
<dbReference type="AlphaFoldDB" id="A0A4E0RH68"/>
<dbReference type="EMBL" id="JXXN02000553">
    <property type="protein sequence ID" value="THD27016.1"/>
    <property type="molecule type" value="Genomic_DNA"/>
</dbReference>
<accession>A0A4E0RH68</accession>
<name>A0A4E0RH68_FASHE</name>
<dbReference type="Proteomes" id="UP000230066">
    <property type="component" value="Unassembled WGS sequence"/>
</dbReference>
<proteinExistence type="predicted"/>
<keyword evidence="1" id="KW-0732">Signal</keyword>
<comment type="caution">
    <text evidence="2">The sequence shown here is derived from an EMBL/GenBank/DDBJ whole genome shotgun (WGS) entry which is preliminary data.</text>
</comment>
<organism evidence="2 3">
    <name type="scientific">Fasciola hepatica</name>
    <name type="common">Liver fluke</name>
    <dbReference type="NCBI Taxonomy" id="6192"/>
    <lineage>
        <taxon>Eukaryota</taxon>
        <taxon>Metazoa</taxon>
        <taxon>Spiralia</taxon>
        <taxon>Lophotrochozoa</taxon>
        <taxon>Platyhelminthes</taxon>
        <taxon>Trematoda</taxon>
        <taxon>Digenea</taxon>
        <taxon>Plagiorchiida</taxon>
        <taxon>Echinostomata</taxon>
        <taxon>Echinostomatoidea</taxon>
        <taxon>Fasciolidae</taxon>
        <taxon>Fasciola</taxon>
    </lineage>
</organism>
<keyword evidence="3" id="KW-1185">Reference proteome</keyword>